<sequence>MATTPSRNGLPDQPPISTDHPIINGTSKPPNATGECDEWTILDRVFRVLADEGYLGPSTHQKPVVSFVYPEDLKQLIHFPMDEQTPSSAATVERIIRQVLHYSVRTGHNHFHNQLFAGVDPYGLTGSWLTEALNTSQYTFEVGPTFTLIEDAVIDKCLRLFEFGEGDGILCPGGSMSNMYAMVAARYRTVPDVKRIGVANLPEPLVVFTSEDAHYSITKGVHWLGIGLNNLVKVKSDRRGCMIPEQLEQAIQSVLDSGRKPFFVNATAGTTVLGAFDDFNRIADVCQRYGVWLHIDACLGGTAVLSHRHKHLLAGANRAQSLAWNPHKTLGAPLQCSIFLIKERGLLHECNAAKADYLFQQDKFYDISYDTGDKSVQCGRKVDAFKFWLMYKARGSAGLESLVDNAFACAASLHEQLRSRAGFRLVLEEYQYTNISFWYVPTWMRTDQETPDWWQRLYSVTADIKEQMVKRGTVLVGYVPLLHKGIGNFFRMVVTCHPRPTPETMRYVIDEIERVGEELPRFGFCCNRRSKLVYHVCTVDSGTNVSFGAGVIWLCVIEKLLTKLKKFSTIFWPNW</sequence>
<evidence type="ECO:0000256" key="1">
    <source>
        <dbReference type="ARBA" id="ARBA00001933"/>
    </source>
</evidence>
<dbReference type="Gene3D" id="3.40.640.10">
    <property type="entry name" value="Type I PLP-dependent aspartate aminotransferase-like (Major domain)"/>
    <property type="match status" value="1"/>
</dbReference>
<name>A0A8W7PTP4_ANOCL</name>
<dbReference type="EnsemblMetazoa" id="ACOM037018-RA">
    <property type="protein sequence ID" value="ACOM037018-PA.1"/>
    <property type="gene ID" value="ACOM037018"/>
</dbReference>
<evidence type="ECO:0000256" key="4">
    <source>
        <dbReference type="ARBA" id="ARBA00022898"/>
    </source>
</evidence>
<evidence type="ECO:0000313" key="9">
    <source>
        <dbReference type="EnsemblMetazoa" id="ACOM037018-PA.1"/>
    </source>
</evidence>
<evidence type="ECO:0000256" key="8">
    <source>
        <dbReference type="SAM" id="MobiDB-lite"/>
    </source>
</evidence>
<evidence type="ECO:0000256" key="2">
    <source>
        <dbReference type="ARBA" id="ARBA00009533"/>
    </source>
</evidence>
<comment type="cofactor">
    <cofactor evidence="1 6 7">
        <name>pyridoxal 5'-phosphate</name>
        <dbReference type="ChEBI" id="CHEBI:597326"/>
    </cofactor>
</comment>
<dbReference type="PANTHER" id="PTHR45677">
    <property type="entry name" value="GLUTAMATE DECARBOXYLASE-RELATED"/>
    <property type="match status" value="1"/>
</dbReference>
<evidence type="ECO:0000256" key="3">
    <source>
        <dbReference type="ARBA" id="ARBA00022793"/>
    </source>
</evidence>
<organism evidence="9">
    <name type="scientific">Anopheles coluzzii</name>
    <name type="common">African malaria mosquito</name>
    <dbReference type="NCBI Taxonomy" id="1518534"/>
    <lineage>
        <taxon>Eukaryota</taxon>
        <taxon>Metazoa</taxon>
        <taxon>Ecdysozoa</taxon>
        <taxon>Arthropoda</taxon>
        <taxon>Hexapoda</taxon>
        <taxon>Insecta</taxon>
        <taxon>Pterygota</taxon>
        <taxon>Neoptera</taxon>
        <taxon>Endopterygota</taxon>
        <taxon>Diptera</taxon>
        <taxon>Nematocera</taxon>
        <taxon>Culicoidea</taxon>
        <taxon>Culicidae</taxon>
        <taxon>Anophelinae</taxon>
        <taxon>Anopheles</taxon>
    </lineage>
</organism>
<comment type="similarity">
    <text evidence="2 7">Belongs to the group II decarboxylase family.</text>
</comment>
<dbReference type="GO" id="GO:0030170">
    <property type="term" value="F:pyridoxal phosphate binding"/>
    <property type="evidence" value="ECO:0007669"/>
    <property type="project" value="InterPro"/>
</dbReference>
<accession>A0A8W7PTP4</accession>
<dbReference type="VEuPathDB" id="VectorBase:ACON2_041446"/>
<reference evidence="9" key="1">
    <citation type="submission" date="2022-08" db="UniProtKB">
        <authorList>
            <consortium name="EnsemblMetazoa"/>
        </authorList>
    </citation>
    <scope>IDENTIFICATION</scope>
</reference>
<evidence type="ECO:0000256" key="7">
    <source>
        <dbReference type="RuleBase" id="RU000382"/>
    </source>
</evidence>
<evidence type="ECO:0000256" key="6">
    <source>
        <dbReference type="PIRSR" id="PIRSR602129-50"/>
    </source>
</evidence>
<keyword evidence="5 7" id="KW-0456">Lyase</keyword>
<dbReference type="PANTHER" id="PTHR45677:SF13">
    <property type="entry name" value="LP10922P"/>
    <property type="match status" value="1"/>
</dbReference>
<dbReference type="GO" id="GO:0016831">
    <property type="term" value="F:carboxy-lyase activity"/>
    <property type="evidence" value="ECO:0007669"/>
    <property type="project" value="UniProtKB-KW"/>
</dbReference>
<evidence type="ECO:0008006" key="10">
    <source>
        <dbReference type="Google" id="ProtNLM"/>
    </source>
</evidence>
<dbReference type="SUPFAM" id="SSF53383">
    <property type="entry name" value="PLP-dependent transferases"/>
    <property type="match status" value="1"/>
</dbReference>
<dbReference type="Gene3D" id="3.90.1150.170">
    <property type="match status" value="1"/>
</dbReference>
<dbReference type="GO" id="GO:0005737">
    <property type="term" value="C:cytoplasm"/>
    <property type="evidence" value="ECO:0007669"/>
    <property type="project" value="TreeGrafter"/>
</dbReference>
<dbReference type="InterPro" id="IPR002129">
    <property type="entry name" value="PyrdxlP-dep_de-COase"/>
</dbReference>
<protein>
    <recommendedName>
        <fullName evidence="10">Cysteine sulfinic acid decarboxylase</fullName>
    </recommendedName>
</protein>
<dbReference type="InterPro" id="IPR015424">
    <property type="entry name" value="PyrdxlP-dep_Trfase"/>
</dbReference>
<keyword evidence="4 6" id="KW-0663">Pyridoxal phosphate</keyword>
<dbReference type="Pfam" id="PF00282">
    <property type="entry name" value="Pyridoxal_deC"/>
    <property type="match status" value="1"/>
</dbReference>
<feature type="region of interest" description="Disordered" evidence="8">
    <location>
        <begin position="1"/>
        <end position="34"/>
    </location>
</feature>
<feature type="modified residue" description="N6-(pyridoxal phosphate)lysine" evidence="6">
    <location>
        <position position="328"/>
    </location>
</feature>
<dbReference type="Proteomes" id="UP000075882">
    <property type="component" value="Unassembled WGS sequence"/>
</dbReference>
<evidence type="ECO:0000256" key="5">
    <source>
        <dbReference type="ARBA" id="ARBA00023239"/>
    </source>
</evidence>
<proteinExistence type="inferred from homology"/>
<dbReference type="AlphaFoldDB" id="A0A8W7PTP4"/>
<dbReference type="GO" id="GO:0019752">
    <property type="term" value="P:carboxylic acid metabolic process"/>
    <property type="evidence" value="ECO:0007669"/>
    <property type="project" value="InterPro"/>
</dbReference>
<dbReference type="InterPro" id="IPR015421">
    <property type="entry name" value="PyrdxlP-dep_Trfase_major"/>
</dbReference>
<keyword evidence="3" id="KW-0210">Decarboxylase</keyword>